<sequence length="14" mass="1585">MSFMHSCLPASNFL</sequence>
<reference evidence="1" key="2">
    <citation type="journal article" date="2015" name="Fish Shellfish Immunol.">
        <title>Early steps in the European eel (Anguilla anguilla)-Vibrio vulnificus interaction in the gills: Role of the RtxA13 toxin.</title>
        <authorList>
            <person name="Callol A."/>
            <person name="Pajuelo D."/>
            <person name="Ebbesson L."/>
            <person name="Teles M."/>
            <person name="MacKenzie S."/>
            <person name="Amaro C."/>
        </authorList>
    </citation>
    <scope>NUCLEOTIDE SEQUENCE</scope>
</reference>
<organism evidence="1">
    <name type="scientific">Anguilla anguilla</name>
    <name type="common">European freshwater eel</name>
    <name type="synonym">Muraena anguilla</name>
    <dbReference type="NCBI Taxonomy" id="7936"/>
    <lineage>
        <taxon>Eukaryota</taxon>
        <taxon>Metazoa</taxon>
        <taxon>Chordata</taxon>
        <taxon>Craniata</taxon>
        <taxon>Vertebrata</taxon>
        <taxon>Euteleostomi</taxon>
        <taxon>Actinopterygii</taxon>
        <taxon>Neopterygii</taxon>
        <taxon>Teleostei</taxon>
        <taxon>Anguilliformes</taxon>
        <taxon>Anguillidae</taxon>
        <taxon>Anguilla</taxon>
    </lineage>
</organism>
<protein>
    <submittedName>
        <fullName evidence="1">Uncharacterized protein</fullName>
    </submittedName>
</protein>
<reference evidence="1" key="1">
    <citation type="submission" date="2014-11" db="EMBL/GenBank/DDBJ databases">
        <authorList>
            <person name="Amaro Gonzalez C."/>
        </authorList>
    </citation>
    <scope>NUCLEOTIDE SEQUENCE</scope>
</reference>
<proteinExistence type="predicted"/>
<evidence type="ECO:0000313" key="1">
    <source>
        <dbReference type="EMBL" id="JAH01134.1"/>
    </source>
</evidence>
<accession>A0A0E9P9E6</accession>
<dbReference type="EMBL" id="GBXM01107443">
    <property type="protein sequence ID" value="JAH01134.1"/>
    <property type="molecule type" value="Transcribed_RNA"/>
</dbReference>
<name>A0A0E9P9E6_ANGAN</name>